<feature type="transmembrane region" description="Helical" evidence="2">
    <location>
        <begin position="288"/>
        <end position="306"/>
    </location>
</feature>
<keyword evidence="4" id="KW-1185">Reference proteome</keyword>
<keyword evidence="2" id="KW-1133">Transmembrane helix</keyword>
<feature type="transmembrane region" description="Helical" evidence="2">
    <location>
        <begin position="84"/>
        <end position="103"/>
    </location>
</feature>
<feature type="transmembrane region" description="Helical" evidence="2">
    <location>
        <begin position="313"/>
        <end position="333"/>
    </location>
</feature>
<evidence type="ECO:0000313" key="4">
    <source>
        <dbReference type="Proteomes" id="UP000012063"/>
    </source>
</evidence>
<feature type="transmembrane region" description="Helical" evidence="2">
    <location>
        <begin position="248"/>
        <end position="268"/>
    </location>
</feature>
<evidence type="ECO:0000313" key="3">
    <source>
        <dbReference type="EMBL" id="CCU79639.1"/>
    </source>
</evidence>
<dbReference type="Proteomes" id="UP000012063">
    <property type="component" value="Unassembled WGS sequence"/>
</dbReference>
<keyword evidence="2" id="KW-0472">Membrane</keyword>
<accession>M5E0H9</accession>
<organism evidence="3 4">
    <name type="scientific">Halanaerobium saccharolyticum subsp. saccharolyticum DSM 6643</name>
    <dbReference type="NCBI Taxonomy" id="1293054"/>
    <lineage>
        <taxon>Bacteria</taxon>
        <taxon>Bacillati</taxon>
        <taxon>Bacillota</taxon>
        <taxon>Clostridia</taxon>
        <taxon>Halanaerobiales</taxon>
        <taxon>Halanaerobiaceae</taxon>
        <taxon>Halanaerobium</taxon>
    </lineage>
</organism>
<reference evidence="4" key="1">
    <citation type="journal article" date="2013" name="Genome Announc.">
        <title>Genome Sequence of Halanaerobium saccharolyticum subsp. saccharolyticum Strain DSM 6643T, a Halophilic Hydrogen-Producing Bacterium.</title>
        <authorList>
            <person name="Kivisto A."/>
            <person name="Larjo A."/>
            <person name="Ciranna A."/>
            <person name="Santala V."/>
            <person name="Roos C."/>
            <person name="Karp M."/>
        </authorList>
    </citation>
    <scope>NUCLEOTIDE SEQUENCE [LARGE SCALE GENOMIC DNA]</scope>
    <source>
        <strain evidence="4">DSM 6643</strain>
    </source>
</reference>
<dbReference type="STRING" id="1293054.HSACCH_01476"/>
<feature type="transmembrane region" description="Helical" evidence="2">
    <location>
        <begin position="147"/>
        <end position="168"/>
    </location>
</feature>
<evidence type="ECO:0008006" key="5">
    <source>
        <dbReference type="Google" id="ProtNLM"/>
    </source>
</evidence>
<proteinExistence type="predicted"/>
<dbReference type="EMBL" id="CAUI01000018">
    <property type="protein sequence ID" value="CCU79639.1"/>
    <property type="molecule type" value="Genomic_DNA"/>
</dbReference>
<dbReference type="RefSeq" id="WP_005488948.1">
    <property type="nucleotide sequence ID" value="NZ_CAUI01000018.1"/>
</dbReference>
<evidence type="ECO:0000256" key="1">
    <source>
        <dbReference type="SAM" id="Coils"/>
    </source>
</evidence>
<keyword evidence="2" id="KW-0812">Transmembrane</keyword>
<sequence length="398" mass="47320">MDEEENNQTPKNKLYKKILKVIKDLIRLLLWLDIYSILFEFNFNSFNNIVLSKINMISIFGGTFLYFIVLILRKNSFLKSIGYVIKFYLGFILFIPKLIFFVYKLIRTIFNYFAEIMKIPAKIEAKIIIGILSILATWTIFNYENTYILYFSMSIIGFGLLTSWYSIFSWTTNPLIFFDILNKMINKGWKWYNSHMTNKNKYELKEKEKIEEKTEILRYVYGVLRYLKIKIIDGYTDKGIKVYLIKKFLLVFLFIIILTSVGFSLEYFALYKIDNNNIIGIGSNYTDFLYFSIITFVNMDFNIVELNIPIAKFISIIQIFSTLYILTIVILMFTSITEEAAKNKLDEFESDIEEIESDINNIFKRYYNIKLKIDNEKLINIDEKDKDFEDIVKIMNIN</sequence>
<comment type="caution">
    <text evidence="3">The sequence shown here is derived from an EMBL/GenBank/DDBJ whole genome shotgun (WGS) entry which is preliminary data.</text>
</comment>
<feature type="transmembrane region" description="Helical" evidence="2">
    <location>
        <begin position="54"/>
        <end position="72"/>
    </location>
</feature>
<keyword evidence="1" id="KW-0175">Coiled coil</keyword>
<protein>
    <recommendedName>
        <fullName evidence="5">Ion channel</fullName>
    </recommendedName>
</protein>
<evidence type="ECO:0000256" key="2">
    <source>
        <dbReference type="SAM" id="Phobius"/>
    </source>
</evidence>
<dbReference type="InParanoid" id="M5E0H9"/>
<feature type="coiled-coil region" evidence="1">
    <location>
        <begin position="338"/>
        <end position="365"/>
    </location>
</feature>
<dbReference type="AlphaFoldDB" id="M5E0H9"/>
<name>M5E0H9_9FIRM</name>
<gene>
    <name evidence="3" type="ORF">HSACCH_01476</name>
</gene>